<dbReference type="EMBL" id="CP012677">
    <property type="protein sequence ID" value="ALE91820.1"/>
    <property type="molecule type" value="Genomic_DNA"/>
</dbReference>
<gene>
    <name evidence="2" type="ORF">AOC05_04945</name>
</gene>
<evidence type="ECO:0000313" key="2">
    <source>
        <dbReference type="EMBL" id="ALE91820.1"/>
    </source>
</evidence>
<name>A0A0M5M3J3_9MICC</name>
<organism evidence="2 3">
    <name type="scientific">Arthrobacter alpinus</name>
    <dbReference type="NCBI Taxonomy" id="656366"/>
    <lineage>
        <taxon>Bacteria</taxon>
        <taxon>Bacillati</taxon>
        <taxon>Actinomycetota</taxon>
        <taxon>Actinomycetes</taxon>
        <taxon>Micrococcales</taxon>
        <taxon>Micrococcaceae</taxon>
        <taxon>Arthrobacter</taxon>
    </lineage>
</organism>
<protein>
    <submittedName>
        <fullName evidence="2">Uncharacterized protein</fullName>
    </submittedName>
</protein>
<keyword evidence="3" id="KW-1185">Reference proteome</keyword>
<feature type="region of interest" description="Disordered" evidence="1">
    <location>
        <begin position="1"/>
        <end position="70"/>
    </location>
</feature>
<evidence type="ECO:0000256" key="1">
    <source>
        <dbReference type="SAM" id="MobiDB-lite"/>
    </source>
</evidence>
<dbReference type="PATRIC" id="fig|656366.3.peg.1065"/>
<dbReference type="RefSeq" id="WP_062006162.1">
    <property type="nucleotide sequence ID" value="NZ_CP012677.1"/>
</dbReference>
<feature type="compositionally biased region" description="Basic and acidic residues" evidence="1">
    <location>
        <begin position="14"/>
        <end position="42"/>
    </location>
</feature>
<dbReference type="OrthoDB" id="4954364at2"/>
<proteinExistence type="predicted"/>
<dbReference type="KEGG" id="aaq:AOC05_04945"/>
<dbReference type="Proteomes" id="UP000062833">
    <property type="component" value="Chromosome"/>
</dbReference>
<dbReference type="AlphaFoldDB" id="A0A0M5M3J3"/>
<evidence type="ECO:0000313" key="3">
    <source>
        <dbReference type="Proteomes" id="UP000062833"/>
    </source>
</evidence>
<accession>A0A0M5M3J3</accession>
<sequence length="70" mass="7854">MANPKTADSGAPEKPLELAKEAEPRTFDPRKWVHVYDAESGKKLPNPVPEHFLDGRFPNLQETPSKKEGK</sequence>
<reference evidence="3" key="1">
    <citation type="submission" date="2015-09" db="EMBL/GenBank/DDBJ databases">
        <title>Complete genome of Arthrobacter alpinus strain R3.8.</title>
        <authorList>
            <person name="See-Too W.S."/>
            <person name="Chan K.G."/>
        </authorList>
    </citation>
    <scope>NUCLEOTIDE SEQUENCE [LARGE SCALE GENOMIC DNA]</scope>
    <source>
        <strain evidence="3">R3.8</strain>
    </source>
</reference>